<name>E6WP44_PSEUU</name>
<accession>E6WP44</accession>
<feature type="domain" description="Lipid/polyisoprenoid-binding YceI-like" evidence="2">
    <location>
        <begin position="40"/>
        <end position="200"/>
    </location>
</feature>
<dbReference type="Pfam" id="PF04264">
    <property type="entry name" value="YceI"/>
    <property type="match status" value="1"/>
</dbReference>
<dbReference type="KEGG" id="psu:Psesu_0080"/>
<dbReference type="PANTHER" id="PTHR34406">
    <property type="entry name" value="PROTEIN YCEI"/>
    <property type="match status" value="1"/>
</dbReference>
<evidence type="ECO:0000313" key="3">
    <source>
        <dbReference type="EMBL" id="ADV25943.1"/>
    </source>
</evidence>
<dbReference type="eggNOG" id="COG2353">
    <property type="taxonomic scope" value="Bacteria"/>
</dbReference>
<reference evidence="3 4" key="1">
    <citation type="submission" date="2011-01" db="EMBL/GenBank/DDBJ databases">
        <title>Complete sequence of Pseudoxanthomonas suwonensis 11-1.</title>
        <authorList>
            <consortium name="US DOE Joint Genome Institute"/>
            <person name="Lucas S."/>
            <person name="Copeland A."/>
            <person name="Lapidus A."/>
            <person name="Cheng J.-F."/>
            <person name="Goodwin L."/>
            <person name="Pitluck S."/>
            <person name="Teshima H."/>
            <person name="Detter J.C."/>
            <person name="Han C."/>
            <person name="Tapia R."/>
            <person name="Land M."/>
            <person name="Hauser L."/>
            <person name="Kyrpides N."/>
            <person name="Ivanova N."/>
            <person name="Ovchinnikova G."/>
            <person name="Siebers A.K."/>
            <person name="Allgaier M."/>
            <person name="Thelen M.P."/>
            <person name="Hugenholtz P."/>
            <person name="Gladden J."/>
            <person name="Woyke T."/>
        </authorList>
    </citation>
    <scope>NUCLEOTIDE SEQUENCE [LARGE SCALE GENOMIC DNA]</scope>
    <source>
        <strain evidence="4">11-1</strain>
    </source>
</reference>
<feature type="signal peptide" evidence="1">
    <location>
        <begin position="1"/>
        <end position="24"/>
    </location>
</feature>
<dbReference type="OrthoDB" id="5966233at2"/>
<dbReference type="STRING" id="743721.Psesu_0080"/>
<keyword evidence="1" id="KW-0732">Signal</keyword>
<dbReference type="PROSITE" id="PS51257">
    <property type="entry name" value="PROKAR_LIPOPROTEIN"/>
    <property type="match status" value="1"/>
</dbReference>
<dbReference type="InterPro" id="IPR007372">
    <property type="entry name" value="Lipid/polyisoprenoid-bd_YceI"/>
</dbReference>
<sequence>MIPRRWSWPVLALSSALACAVAMAQPAPPHPPSLPRAVAVYELDPVNSRLQFEVRTRVGQRLRGEFPRYEGLVDLLPDGRHRVRLRVSTASAEIPGKPRYTGWMRGDSFFDTLRHPWMEFVSEPYPADALARGGQLRGHLTLRGATRAETLDVEPAACAHPGRDCPIEVHGDIVRSHYGMDDWQVVLSERVRFSMQVWLREAGAR</sequence>
<dbReference type="SUPFAM" id="SSF101874">
    <property type="entry name" value="YceI-like"/>
    <property type="match status" value="1"/>
</dbReference>
<evidence type="ECO:0000313" key="4">
    <source>
        <dbReference type="Proteomes" id="UP000008632"/>
    </source>
</evidence>
<dbReference type="Gene3D" id="2.40.128.110">
    <property type="entry name" value="Lipid/polyisoprenoid-binding, YceI-like"/>
    <property type="match status" value="1"/>
</dbReference>
<organism evidence="3 4">
    <name type="scientific">Pseudoxanthomonas suwonensis (strain 11-1)</name>
    <dbReference type="NCBI Taxonomy" id="743721"/>
    <lineage>
        <taxon>Bacteria</taxon>
        <taxon>Pseudomonadati</taxon>
        <taxon>Pseudomonadota</taxon>
        <taxon>Gammaproteobacteria</taxon>
        <taxon>Lysobacterales</taxon>
        <taxon>Lysobacteraceae</taxon>
        <taxon>Pseudoxanthomonas</taxon>
    </lineage>
</organism>
<dbReference type="RefSeq" id="WP_013533773.1">
    <property type="nucleotide sequence ID" value="NC_014924.1"/>
</dbReference>
<dbReference type="SMART" id="SM00867">
    <property type="entry name" value="YceI"/>
    <property type="match status" value="1"/>
</dbReference>
<keyword evidence="4" id="KW-1185">Reference proteome</keyword>
<feature type="chain" id="PRO_5003214887" evidence="1">
    <location>
        <begin position="25"/>
        <end position="205"/>
    </location>
</feature>
<gene>
    <name evidence="3" type="ordered locus">Psesu_0080</name>
</gene>
<proteinExistence type="predicted"/>
<dbReference type="AlphaFoldDB" id="E6WP44"/>
<dbReference type="Proteomes" id="UP000008632">
    <property type="component" value="Chromosome"/>
</dbReference>
<dbReference type="EMBL" id="CP002446">
    <property type="protein sequence ID" value="ADV25943.1"/>
    <property type="molecule type" value="Genomic_DNA"/>
</dbReference>
<dbReference type="HOGENOM" id="CLU_1336841_0_0_6"/>
<protein>
    <submittedName>
        <fullName evidence="3">YceI family protein</fullName>
    </submittedName>
</protein>
<evidence type="ECO:0000256" key="1">
    <source>
        <dbReference type="SAM" id="SignalP"/>
    </source>
</evidence>
<dbReference type="InterPro" id="IPR036761">
    <property type="entry name" value="TTHA0802/YceI-like_sf"/>
</dbReference>
<dbReference type="PANTHER" id="PTHR34406:SF1">
    <property type="entry name" value="PROTEIN YCEI"/>
    <property type="match status" value="1"/>
</dbReference>
<evidence type="ECO:0000259" key="2">
    <source>
        <dbReference type="SMART" id="SM00867"/>
    </source>
</evidence>